<evidence type="ECO:0000313" key="4">
    <source>
        <dbReference type="EMBL" id="KAK2716505.1"/>
    </source>
</evidence>
<gene>
    <name evidence="4" type="ORF">QYM36_006857</name>
</gene>
<dbReference type="PANTHER" id="PTHR10380">
    <property type="entry name" value="CUTICLE PROTEIN"/>
    <property type="match status" value="1"/>
</dbReference>
<organism evidence="4 5">
    <name type="scientific">Artemia franciscana</name>
    <name type="common">Brine shrimp</name>
    <name type="synonym">Artemia sanfranciscana</name>
    <dbReference type="NCBI Taxonomy" id="6661"/>
    <lineage>
        <taxon>Eukaryota</taxon>
        <taxon>Metazoa</taxon>
        <taxon>Ecdysozoa</taxon>
        <taxon>Arthropoda</taxon>
        <taxon>Crustacea</taxon>
        <taxon>Branchiopoda</taxon>
        <taxon>Anostraca</taxon>
        <taxon>Artemiidae</taxon>
        <taxon>Artemia</taxon>
    </lineage>
</organism>
<dbReference type="PANTHER" id="PTHR10380:SF173">
    <property type="entry name" value="CUTICULAR PROTEIN 47EF, ISOFORM C-RELATED"/>
    <property type="match status" value="1"/>
</dbReference>
<sequence>MKQIVIFSSVLAIAICRPTEEILNYQADSQSHMQSGIAGSAVEGEYSYEGPDGKTYMTKYRADDNGFVAEGDHLPVAPESPMSTEGETSMASEGEMAVSKFKMQGLNDDDDSVDVMAADEAQPEPVQSLQGSPILLGSPAVAATAFQFAVPLAAPAVVPQFVTAAEAGAEGYPAATSPLEEVKLRFLAPSVVPSPIVPASFVPYAVTYDKPSEKAVNVPAATSQLYVPQVRYLAPYNVASVPASFHYVI</sequence>
<keyword evidence="5" id="KW-1185">Reference proteome</keyword>
<dbReference type="EMBL" id="JAVRJZ010000011">
    <property type="protein sequence ID" value="KAK2716505.1"/>
    <property type="molecule type" value="Genomic_DNA"/>
</dbReference>
<accession>A0AA88LCM3</accession>
<proteinExistence type="predicted"/>
<evidence type="ECO:0000313" key="5">
    <source>
        <dbReference type="Proteomes" id="UP001187531"/>
    </source>
</evidence>
<dbReference type="Pfam" id="PF00379">
    <property type="entry name" value="Chitin_bind_4"/>
    <property type="match status" value="1"/>
</dbReference>
<dbReference type="Proteomes" id="UP001187531">
    <property type="component" value="Unassembled WGS sequence"/>
</dbReference>
<evidence type="ECO:0000256" key="3">
    <source>
        <dbReference type="SAM" id="SignalP"/>
    </source>
</evidence>
<evidence type="ECO:0000256" key="1">
    <source>
        <dbReference type="ARBA" id="ARBA00022460"/>
    </source>
</evidence>
<reference evidence="4" key="1">
    <citation type="submission" date="2023-07" db="EMBL/GenBank/DDBJ databases">
        <title>Chromosome-level genome assembly of Artemia franciscana.</title>
        <authorList>
            <person name="Jo E."/>
        </authorList>
    </citation>
    <scope>NUCLEOTIDE SEQUENCE</scope>
    <source>
        <tissue evidence="4">Whole body</tissue>
    </source>
</reference>
<feature type="chain" id="PRO_5041733171" description="Cuticle protein" evidence="3">
    <location>
        <begin position="17"/>
        <end position="249"/>
    </location>
</feature>
<dbReference type="InterPro" id="IPR050468">
    <property type="entry name" value="Cuticle_Struct_Prot"/>
</dbReference>
<dbReference type="PROSITE" id="PS51155">
    <property type="entry name" value="CHIT_BIND_RR_2"/>
    <property type="match status" value="1"/>
</dbReference>
<keyword evidence="3" id="KW-0732">Signal</keyword>
<dbReference type="GO" id="GO:0008010">
    <property type="term" value="F:structural constituent of chitin-based larval cuticle"/>
    <property type="evidence" value="ECO:0007669"/>
    <property type="project" value="TreeGrafter"/>
</dbReference>
<keyword evidence="1 2" id="KW-0193">Cuticle</keyword>
<protein>
    <recommendedName>
        <fullName evidence="6">Cuticle protein</fullName>
    </recommendedName>
</protein>
<dbReference type="AlphaFoldDB" id="A0AA88LCM3"/>
<dbReference type="GO" id="GO:0062129">
    <property type="term" value="C:chitin-based extracellular matrix"/>
    <property type="evidence" value="ECO:0007669"/>
    <property type="project" value="TreeGrafter"/>
</dbReference>
<evidence type="ECO:0008006" key="6">
    <source>
        <dbReference type="Google" id="ProtNLM"/>
    </source>
</evidence>
<evidence type="ECO:0000256" key="2">
    <source>
        <dbReference type="PROSITE-ProRule" id="PRU00497"/>
    </source>
</evidence>
<dbReference type="InterPro" id="IPR000618">
    <property type="entry name" value="Insect_cuticle"/>
</dbReference>
<dbReference type="InterPro" id="IPR031311">
    <property type="entry name" value="CHIT_BIND_RR_consensus"/>
</dbReference>
<dbReference type="PROSITE" id="PS00233">
    <property type="entry name" value="CHIT_BIND_RR_1"/>
    <property type="match status" value="1"/>
</dbReference>
<feature type="signal peptide" evidence="3">
    <location>
        <begin position="1"/>
        <end position="16"/>
    </location>
</feature>
<name>A0AA88LCM3_ARTSF</name>
<comment type="caution">
    <text evidence="4">The sequence shown here is derived from an EMBL/GenBank/DDBJ whole genome shotgun (WGS) entry which is preliminary data.</text>
</comment>